<keyword evidence="8" id="KW-0408">Iron</keyword>
<keyword evidence="6" id="KW-1133">Transmembrane helix</keyword>
<dbReference type="PANTHER" id="PTHR24282:SF255">
    <property type="entry name" value="CYTOCHROME P450 72A11-RELATED"/>
    <property type="match status" value="1"/>
</dbReference>
<dbReference type="EMBL" id="JAATIQ010000044">
    <property type="protein sequence ID" value="KAF4394629.1"/>
    <property type="molecule type" value="Genomic_DNA"/>
</dbReference>
<evidence type="ECO:0000256" key="5">
    <source>
        <dbReference type="ARBA" id="ARBA00022723"/>
    </source>
</evidence>
<dbReference type="Pfam" id="PF00067">
    <property type="entry name" value="p450"/>
    <property type="match status" value="1"/>
</dbReference>
<protein>
    <recommendedName>
        <fullName evidence="13">Secologanin synthase</fullName>
    </recommendedName>
</protein>
<evidence type="ECO:0000313" key="12">
    <source>
        <dbReference type="Proteomes" id="UP000583929"/>
    </source>
</evidence>
<evidence type="ECO:0000256" key="7">
    <source>
        <dbReference type="ARBA" id="ARBA00023002"/>
    </source>
</evidence>
<comment type="similarity">
    <text evidence="2">Belongs to the cytochrome P450 family.</text>
</comment>
<dbReference type="Proteomes" id="UP000583929">
    <property type="component" value="Unassembled WGS sequence"/>
</dbReference>
<dbReference type="PRINTS" id="PR00385">
    <property type="entry name" value="P450"/>
</dbReference>
<dbReference type="InterPro" id="IPR002401">
    <property type="entry name" value="Cyt_P450_E_grp-I"/>
</dbReference>
<name>A0A7J6HJ52_CANSA</name>
<keyword evidence="5" id="KW-0479">Metal-binding</keyword>
<dbReference type="GO" id="GO:0016705">
    <property type="term" value="F:oxidoreductase activity, acting on paired donors, with incorporation or reduction of molecular oxygen"/>
    <property type="evidence" value="ECO:0007669"/>
    <property type="project" value="InterPro"/>
</dbReference>
<dbReference type="InterPro" id="IPR001128">
    <property type="entry name" value="Cyt_P450"/>
</dbReference>
<evidence type="ECO:0000256" key="3">
    <source>
        <dbReference type="ARBA" id="ARBA00022617"/>
    </source>
</evidence>
<dbReference type="Gene3D" id="1.20.120.990">
    <property type="entry name" value="Glycosyltransferase family 88, C-terminal domain"/>
    <property type="match status" value="1"/>
</dbReference>
<evidence type="ECO:0000256" key="6">
    <source>
        <dbReference type="ARBA" id="ARBA00022989"/>
    </source>
</evidence>
<proteinExistence type="inferred from homology"/>
<keyword evidence="9" id="KW-0503">Monooxygenase</keyword>
<dbReference type="GO" id="GO:0004497">
    <property type="term" value="F:monooxygenase activity"/>
    <property type="evidence" value="ECO:0007669"/>
    <property type="project" value="UniProtKB-KW"/>
</dbReference>
<gene>
    <name evidence="11" type="ORF">G4B88_009879</name>
</gene>
<reference evidence="11 12" key="1">
    <citation type="journal article" date="2020" name="bioRxiv">
        <title>Sequence and annotation of 42 cannabis genomes reveals extensive copy number variation in cannabinoid synthesis and pathogen resistance genes.</title>
        <authorList>
            <person name="Mckernan K.J."/>
            <person name="Helbert Y."/>
            <person name="Kane L.T."/>
            <person name="Ebling H."/>
            <person name="Zhang L."/>
            <person name="Liu B."/>
            <person name="Eaton Z."/>
            <person name="Mclaughlin S."/>
            <person name="Kingan S."/>
            <person name="Baybayan P."/>
            <person name="Concepcion G."/>
            <person name="Jordan M."/>
            <person name="Riva A."/>
            <person name="Barbazuk W."/>
            <person name="Harkins T."/>
        </authorList>
    </citation>
    <scope>NUCLEOTIDE SEQUENCE [LARGE SCALE GENOMIC DNA]</scope>
    <source>
        <strain evidence="12">cv. Jamaican Lion 4</strain>
        <tissue evidence="11">Leaf</tissue>
    </source>
</reference>
<comment type="subcellular location">
    <subcellularLocation>
        <location evidence="1">Membrane</location>
        <topology evidence="1">Single-pass membrane protein</topology>
    </subcellularLocation>
</comment>
<evidence type="ECO:0000256" key="1">
    <source>
        <dbReference type="ARBA" id="ARBA00004167"/>
    </source>
</evidence>
<evidence type="ECO:0000256" key="4">
    <source>
        <dbReference type="ARBA" id="ARBA00022692"/>
    </source>
</evidence>
<dbReference type="AlphaFoldDB" id="A0A7J6HJ52"/>
<keyword evidence="3" id="KW-0349">Heme</keyword>
<dbReference type="PANTHER" id="PTHR24282">
    <property type="entry name" value="CYTOCHROME P450 FAMILY MEMBER"/>
    <property type="match status" value="1"/>
</dbReference>
<evidence type="ECO:0000313" key="11">
    <source>
        <dbReference type="EMBL" id="KAF4394629.1"/>
    </source>
</evidence>
<dbReference type="SUPFAM" id="SSF48264">
    <property type="entry name" value="Cytochrome P450"/>
    <property type="match status" value="1"/>
</dbReference>
<dbReference type="GO" id="GO:0016020">
    <property type="term" value="C:membrane"/>
    <property type="evidence" value="ECO:0007669"/>
    <property type="project" value="UniProtKB-SubCell"/>
</dbReference>
<sequence length="298" mass="34553">MGSTYVQRNSEIDVWPYLENLTGDVISRAAFGSSYEDGRTIFQLQKVQVELLTKAMQTVYILGWRFLPTKVNKRMKQIDKQVRTILMELISKREKAMKVGEAPNNDLLGILMESNLKEIREHGNNKNYTGMSMRDVIEECKLFYFAGQETTSVLLVWTVVILSRFPHLQARARDEALQVFGHNSPDFDGLAHLKVVTMILYEVLRLYPLLCSFELCTSKHNLGIFHYQLEYKWQYPPSLFTMIPSFGKQMVRCSSRRGLHKELLRQPKARFPSFPLAGDLGFALAKTLPWLKPKWPWL</sequence>
<dbReference type="GO" id="GO:0005506">
    <property type="term" value="F:iron ion binding"/>
    <property type="evidence" value="ECO:0007669"/>
    <property type="project" value="InterPro"/>
</dbReference>
<evidence type="ECO:0008006" key="13">
    <source>
        <dbReference type="Google" id="ProtNLM"/>
    </source>
</evidence>
<dbReference type="PRINTS" id="PR00463">
    <property type="entry name" value="EP450I"/>
</dbReference>
<evidence type="ECO:0000256" key="2">
    <source>
        <dbReference type="ARBA" id="ARBA00010617"/>
    </source>
</evidence>
<evidence type="ECO:0000256" key="10">
    <source>
        <dbReference type="ARBA" id="ARBA00023136"/>
    </source>
</evidence>
<keyword evidence="7" id="KW-0560">Oxidoreductase</keyword>
<dbReference type="InterPro" id="IPR050665">
    <property type="entry name" value="Cytochrome_P450_Monooxygen"/>
</dbReference>
<dbReference type="InterPro" id="IPR036396">
    <property type="entry name" value="Cyt_P450_sf"/>
</dbReference>
<evidence type="ECO:0000256" key="8">
    <source>
        <dbReference type="ARBA" id="ARBA00023004"/>
    </source>
</evidence>
<accession>A0A7J6HJ52</accession>
<keyword evidence="4" id="KW-0812">Transmembrane</keyword>
<keyword evidence="12" id="KW-1185">Reference proteome</keyword>
<comment type="caution">
    <text evidence="11">The sequence shown here is derived from an EMBL/GenBank/DDBJ whole genome shotgun (WGS) entry which is preliminary data.</text>
</comment>
<keyword evidence="10" id="KW-0472">Membrane</keyword>
<organism evidence="11 12">
    <name type="scientific">Cannabis sativa</name>
    <name type="common">Hemp</name>
    <name type="synonym">Marijuana</name>
    <dbReference type="NCBI Taxonomy" id="3483"/>
    <lineage>
        <taxon>Eukaryota</taxon>
        <taxon>Viridiplantae</taxon>
        <taxon>Streptophyta</taxon>
        <taxon>Embryophyta</taxon>
        <taxon>Tracheophyta</taxon>
        <taxon>Spermatophyta</taxon>
        <taxon>Magnoliopsida</taxon>
        <taxon>eudicotyledons</taxon>
        <taxon>Gunneridae</taxon>
        <taxon>Pentapetalae</taxon>
        <taxon>rosids</taxon>
        <taxon>fabids</taxon>
        <taxon>Rosales</taxon>
        <taxon>Cannabaceae</taxon>
        <taxon>Cannabis</taxon>
    </lineage>
</organism>
<dbReference type="GO" id="GO:0020037">
    <property type="term" value="F:heme binding"/>
    <property type="evidence" value="ECO:0007669"/>
    <property type="project" value="InterPro"/>
</dbReference>
<evidence type="ECO:0000256" key="9">
    <source>
        <dbReference type="ARBA" id="ARBA00023033"/>
    </source>
</evidence>